<dbReference type="AlphaFoldDB" id="A0A3S2W476"/>
<sequence length="151" mass="16781">MKLEEKAMLDTAIIREIQRDLDLIIASLLLTGQITLTRIYFGPGYFGVTVGGPITGVSRLEGKGKNHLFNFSLDVIDILVAILLIKDEINLVGLFISSDARFSLSISGPLLGREKVVPVLPYLKKNQRELNEIVSSGYIIDHTLLEKLKRC</sequence>
<dbReference type="Proteomes" id="UP000288024">
    <property type="component" value="Unassembled WGS sequence"/>
</dbReference>
<accession>A0A3S2W476</accession>
<evidence type="ECO:0000313" key="1">
    <source>
        <dbReference type="EMBL" id="RVT62683.1"/>
    </source>
</evidence>
<reference evidence="1 2" key="1">
    <citation type="submission" date="2019-01" db="EMBL/GenBank/DDBJ databases">
        <title>Bacillus sp. M5HDSG1-1, whole genome shotgun sequence.</title>
        <authorList>
            <person name="Tuo L."/>
        </authorList>
    </citation>
    <scope>NUCLEOTIDE SEQUENCE [LARGE SCALE GENOMIC DNA]</scope>
    <source>
        <strain evidence="1 2">M5HDSG1-1</strain>
    </source>
</reference>
<dbReference type="RefSeq" id="WP_127738634.1">
    <property type="nucleotide sequence ID" value="NZ_JBCMOB010000006.1"/>
</dbReference>
<gene>
    <name evidence="1" type="ORF">EM808_13030</name>
</gene>
<evidence type="ECO:0000313" key="2">
    <source>
        <dbReference type="Proteomes" id="UP000288024"/>
    </source>
</evidence>
<comment type="caution">
    <text evidence="1">The sequence shown here is derived from an EMBL/GenBank/DDBJ whole genome shotgun (WGS) entry which is preliminary data.</text>
</comment>
<name>A0A3S2W476_9BACI</name>
<protein>
    <submittedName>
        <fullName evidence="1">Uncharacterized protein</fullName>
    </submittedName>
</protein>
<keyword evidence="2" id="KW-1185">Reference proteome</keyword>
<organism evidence="1 2">
    <name type="scientific">Niallia taxi</name>
    <dbReference type="NCBI Taxonomy" id="2499688"/>
    <lineage>
        <taxon>Bacteria</taxon>
        <taxon>Bacillati</taxon>
        <taxon>Bacillota</taxon>
        <taxon>Bacilli</taxon>
        <taxon>Bacillales</taxon>
        <taxon>Bacillaceae</taxon>
        <taxon>Niallia</taxon>
    </lineage>
</organism>
<proteinExistence type="predicted"/>
<dbReference type="EMBL" id="RZTZ01000004">
    <property type="protein sequence ID" value="RVT62683.1"/>
    <property type="molecule type" value="Genomic_DNA"/>
</dbReference>